<dbReference type="Gene3D" id="1.20.120.490">
    <property type="entry name" value="Hypothetical protein TM1646-like domain"/>
    <property type="match status" value="1"/>
</dbReference>
<comment type="caution">
    <text evidence="1">The sequence shown here is derived from an EMBL/GenBank/DDBJ whole genome shotgun (WGS) entry which is preliminary data.</text>
</comment>
<organism evidence="1 2">
    <name type="scientific">Insulibacter thermoxylanivorax</name>
    <dbReference type="NCBI Taxonomy" id="2749268"/>
    <lineage>
        <taxon>Bacteria</taxon>
        <taxon>Bacillati</taxon>
        <taxon>Bacillota</taxon>
        <taxon>Bacilli</taxon>
        <taxon>Bacillales</taxon>
        <taxon>Paenibacillaceae</taxon>
        <taxon>Insulibacter</taxon>
    </lineage>
</organism>
<dbReference type="InterPro" id="IPR024042">
    <property type="entry name" value="TM1646-like_dom_sf"/>
</dbReference>
<keyword evidence="2" id="KW-1185">Reference proteome</keyword>
<reference evidence="1" key="2">
    <citation type="journal article" date="2021" name="Data Brief">
        <title>Draft genome sequence data of the facultative, thermophilic, xylanolytic bacterium Paenibacillus sp. strain DA-C8.</title>
        <authorList>
            <person name="Chhe C."/>
            <person name="Uke A."/>
            <person name="Baramee S."/>
            <person name="Ungkulpasvich U."/>
            <person name="Tachaapaikoon C."/>
            <person name="Pason P."/>
            <person name="Waeonukul R."/>
            <person name="Ratanakhanokchai K."/>
            <person name="Kosugi A."/>
        </authorList>
    </citation>
    <scope>NUCLEOTIDE SEQUENCE</scope>
    <source>
        <strain evidence="1">DA-C8</strain>
    </source>
</reference>
<dbReference type="RefSeq" id="WP_200966638.1">
    <property type="nucleotide sequence ID" value="NZ_BMAQ01000019.1"/>
</dbReference>
<evidence type="ECO:0008006" key="3">
    <source>
        <dbReference type="Google" id="ProtNLM"/>
    </source>
</evidence>
<accession>A0A916QCU9</accession>
<name>A0A916QCU9_9BACL</name>
<proteinExistence type="predicted"/>
<dbReference type="EMBL" id="BMAQ01000019">
    <property type="protein sequence ID" value="GFR38387.1"/>
    <property type="molecule type" value="Genomic_DNA"/>
</dbReference>
<dbReference type="Proteomes" id="UP000654993">
    <property type="component" value="Unassembled WGS sequence"/>
</dbReference>
<evidence type="ECO:0000313" key="1">
    <source>
        <dbReference type="EMBL" id="GFR38387.1"/>
    </source>
</evidence>
<sequence length="148" mass="17444">MKIDNRIRAITSDRKTVDHPSAMHVRNRSFQDFMGQQEKEHSEEQLRRTLQQIILQGERLSKSMTVRELYAYKNMIRNFLEDTVRRGIGIKETRGWDRRGRGKKYKILDEIDAHLIGMAEEMLTHEQGRIQILQKIGEIKGLLINLLS</sequence>
<gene>
    <name evidence="1" type="primary">yaaR</name>
    <name evidence="1" type="ORF">PRECH8_16830</name>
</gene>
<dbReference type="AlphaFoldDB" id="A0A916QCU9"/>
<evidence type="ECO:0000313" key="2">
    <source>
        <dbReference type="Proteomes" id="UP000654993"/>
    </source>
</evidence>
<dbReference type="InterPro" id="IPR005585">
    <property type="entry name" value="DUF327"/>
</dbReference>
<dbReference type="SUPFAM" id="SSF158397">
    <property type="entry name" value="TM1646-like"/>
    <property type="match status" value="1"/>
</dbReference>
<reference evidence="1" key="1">
    <citation type="submission" date="2020-08" db="EMBL/GenBank/DDBJ databases">
        <authorList>
            <person name="Uke A."/>
            <person name="Chhe C."/>
            <person name="Baramee S."/>
            <person name="Kosugi A."/>
        </authorList>
    </citation>
    <scope>NUCLEOTIDE SEQUENCE</scope>
    <source>
        <strain evidence="1">DA-C8</strain>
    </source>
</reference>
<dbReference type="Pfam" id="PF03885">
    <property type="entry name" value="DUF327"/>
    <property type="match status" value="1"/>
</dbReference>
<protein>
    <recommendedName>
        <fullName evidence="3">DUF327 domain-containing protein</fullName>
    </recommendedName>
</protein>